<dbReference type="InterPro" id="IPR008758">
    <property type="entry name" value="Peptidase_S28"/>
</dbReference>
<dbReference type="InterPro" id="IPR029058">
    <property type="entry name" value="AB_hydrolase_fold"/>
</dbReference>
<keyword evidence="2" id="KW-0645">Protease</keyword>
<evidence type="ECO:0000313" key="6">
    <source>
        <dbReference type="EMBL" id="OWK10835.1"/>
    </source>
</evidence>
<evidence type="ECO:0008006" key="8">
    <source>
        <dbReference type="Google" id="ProtNLM"/>
    </source>
</evidence>
<organism evidence="6 7">
    <name type="scientific">Cervus elaphus hippelaphus</name>
    <name type="common">European red deer</name>
    <dbReference type="NCBI Taxonomy" id="46360"/>
    <lineage>
        <taxon>Eukaryota</taxon>
        <taxon>Metazoa</taxon>
        <taxon>Chordata</taxon>
        <taxon>Craniata</taxon>
        <taxon>Vertebrata</taxon>
        <taxon>Euteleostomi</taxon>
        <taxon>Mammalia</taxon>
        <taxon>Eutheria</taxon>
        <taxon>Laurasiatheria</taxon>
        <taxon>Artiodactyla</taxon>
        <taxon>Ruminantia</taxon>
        <taxon>Pecora</taxon>
        <taxon>Cervidae</taxon>
        <taxon>Cervinae</taxon>
        <taxon>Cervus</taxon>
    </lineage>
</organism>
<dbReference type="GO" id="GO:0008239">
    <property type="term" value="F:dipeptidyl-peptidase activity"/>
    <property type="evidence" value="ECO:0007669"/>
    <property type="project" value="TreeGrafter"/>
</dbReference>
<dbReference type="PANTHER" id="PTHR11010:SF107">
    <property type="entry name" value="DIPEPTIDYL PEPTIDASE 2"/>
    <property type="match status" value="1"/>
</dbReference>
<dbReference type="Pfam" id="PF05577">
    <property type="entry name" value="Peptidase_S28"/>
    <property type="match status" value="1"/>
</dbReference>
<keyword evidence="5" id="KW-0325">Glycoprotein</keyword>
<dbReference type="SUPFAM" id="SSF53474">
    <property type="entry name" value="alpha/beta-Hydrolases"/>
    <property type="match status" value="1"/>
</dbReference>
<dbReference type="PANTHER" id="PTHR11010">
    <property type="entry name" value="PROTEASE S28 PRO-X CARBOXYPEPTIDASE-RELATED"/>
    <property type="match status" value="1"/>
</dbReference>
<protein>
    <recommendedName>
        <fullName evidence="8">DPP7</fullName>
    </recommendedName>
</protein>
<evidence type="ECO:0000256" key="2">
    <source>
        <dbReference type="ARBA" id="ARBA00022670"/>
    </source>
</evidence>
<reference evidence="6 7" key="1">
    <citation type="journal article" date="2018" name="Mol. Genet. Genomics">
        <title>The red deer Cervus elaphus genome CerEla1.0: sequencing, annotating, genes, and chromosomes.</title>
        <authorList>
            <person name="Bana N.A."/>
            <person name="Nyiri A."/>
            <person name="Nagy J."/>
            <person name="Frank K."/>
            <person name="Nagy T."/>
            <person name="Steger V."/>
            <person name="Schiller M."/>
            <person name="Lakatos P."/>
            <person name="Sugar L."/>
            <person name="Horn P."/>
            <person name="Barta E."/>
            <person name="Orosz L."/>
        </authorList>
    </citation>
    <scope>NUCLEOTIDE SEQUENCE [LARGE SCALE GENOMIC DNA]</scope>
    <source>
        <strain evidence="6">Hungarian</strain>
    </source>
</reference>
<dbReference type="Gene3D" id="3.40.50.1820">
    <property type="entry name" value="alpha/beta hydrolase"/>
    <property type="match status" value="1"/>
</dbReference>
<dbReference type="GO" id="GO:0070008">
    <property type="term" value="F:serine-type exopeptidase activity"/>
    <property type="evidence" value="ECO:0007669"/>
    <property type="project" value="InterPro"/>
</dbReference>
<dbReference type="EMBL" id="MKHE01000011">
    <property type="protein sequence ID" value="OWK10835.1"/>
    <property type="molecule type" value="Genomic_DNA"/>
</dbReference>
<sequence length="238" mass="25515">WCPPAHRLGDPEFQEAYFEQLLDHFNFERFGNKTFLQRFLLTEKFWKRGEGPIFFYTGNEGDVWSFANNSGFILELAAQQGALVVFAEHVGTGQAGGHGGVALGAQSYYGKSLPFGERSTGRGYTELLTVEQALADFAGLLRALRQELEAPDAPAIAFGGSYGGMLSAYLRIKYPHLVAGALAASAPVVSAAGLGDPYQFFQDVSAVSQGPGPSLPWAAPMVGAAPPFFPPGLPRPEP</sequence>
<feature type="non-terminal residue" evidence="6">
    <location>
        <position position="1"/>
    </location>
</feature>
<name>A0A212CXX1_CEREH</name>
<dbReference type="OrthoDB" id="1735038at2759"/>
<evidence type="ECO:0000313" key="7">
    <source>
        <dbReference type="Proteomes" id="UP000242450"/>
    </source>
</evidence>
<dbReference type="GO" id="GO:0031982">
    <property type="term" value="C:vesicle"/>
    <property type="evidence" value="ECO:0007669"/>
    <property type="project" value="TreeGrafter"/>
</dbReference>
<proteinExistence type="inferred from homology"/>
<evidence type="ECO:0000256" key="4">
    <source>
        <dbReference type="ARBA" id="ARBA00022801"/>
    </source>
</evidence>
<keyword evidence="4" id="KW-0378">Hydrolase</keyword>
<accession>A0A212CXX1</accession>
<dbReference type="GO" id="GO:0006508">
    <property type="term" value="P:proteolysis"/>
    <property type="evidence" value="ECO:0007669"/>
    <property type="project" value="UniProtKB-KW"/>
</dbReference>
<evidence type="ECO:0000256" key="5">
    <source>
        <dbReference type="ARBA" id="ARBA00023180"/>
    </source>
</evidence>
<keyword evidence="3" id="KW-0732">Signal</keyword>
<comment type="similarity">
    <text evidence="1">Belongs to the peptidase S28 family.</text>
</comment>
<gene>
    <name evidence="6" type="ORF">Celaphus_00005024</name>
</gene>
<dbReference type="Proteomes" id="UP000242450">
    <property type="component" value="Chromosome 11"/>
</dbReference>
<dbReference type="FunFam" id="3.40.50.1820:FF:000484">
    <property type="entry name" value="Dipeptidyl peptidase 2"/>
    <property type="match status" value="1"/>
</dbReference>
<evidence type="ECO:0000256" key="1">
    <source>
        <dbReference type="ARBA" id="ARBA00011079"/>
    </source>
</evidence>
<evidence type="ECO:0000256" key="3">
    <source>
        <dbReference type="ARBA" id="ARBA00022729"/>
    </source>
</evidence>
<comment type="caution">
    <text evidence="6">The sequence shown here is derived from an EMBL/GenBank/DDBJ whole genome shotgun (WGS) entry which is preliminary data.</text>
</comment>
<keyword evidence="7" id="KW-1185">Reference proteome</keyword>
<dbReference type="AlphaFoldDB" id="A0A212CXX1"/>